<keyword evidence="2" id="KW-1185">Reference proteome</keyword>
<name>A0A316DCR8_9BACL</name>
<dbReference type="Gene3D" id="3.30.200.20">
    <property type="entry name" value="Phosphorylase Kinase, domain 1"/>
    <property type="match status" value="1"/>
</dbReference>
<dbReference type="RefSeq" id="WP_109685982.1">
    <property type="nucleotide sequence ID" value="NZ_QGGL01000002.1"/>
</dbReference>
<protein>
    <submittedName>
        <fullName evidence="1">CotS family spore coat protein</fullName>
    </submittedName>
</protein>
<dbReference type="SUPFAM" id="SSF56112">
    <property type="entry name" value="Protein kinase-like (PK-like)"/>
    <property type="match status" value="1"/>
</dbReference>
<dbReference type="GO" id="GO:0042601">
    <property type="term" value="C:endospore-forming forespore"/>
    <property type="evidence" value="ECO:0007669"/>
    <property type="project" value="TreeGrafter"/>
</dbReference>
<dbReference type="OrthoDB" id="2379966at2"/>
<dbReference type="Gene3D" id="3.90.1200.10">
    <property type="match status" value="1"/>
</dbReference>
<organism evidence="1 2">
    <name type="scientific">Tumebacillus permanentifrigoris</name>
    <dbReference type="NCBI Taxonomy" id="378543"/>
    <lineage>
        <taxon>Bacteria</taxon>
        <taxon>Bacillati</taxon>
        <taxon>Bacillota</taxon>
        <taxon>Bacilli</taxon>
        <taxon>Bacillales</taxon>
        <taxon>Alicyclobacillaceae</taxon>
        <taxon>Tumebacillus</taxon>
    </lineage>
</organism>
<evidence type="ECO:0000313" key="1">
    <source>
        <dbReference type="EMBL" id="PWK15784.1"/>
    </source>
</evidence>
<dbReference type="PANTHER" id="PTHR39179:SF3">
    <property type="entry name" value="COTS-RELATED PROTEIN"/>
    <property type="match status" value="1"/>
</dbReference>
<keyword evidence="1" id="KW-0946">Virion</keyword>
<keyword evidence="1" id="KW-0167">Capsid protein</keyword>
<dbReference type="AlphaFoldDB" id="A0A316DCR8"/>
<dbReference type="EMBL" id="QGGL01000002">
    <property type="protein sequence ID" value="PWK15784.1"/>
    <property type="molecule type" value="Genomic_DNA"/>
</dbReference>
<dbReference type="InterPro" id="IPR011009">
    <property type="entry name" value="Kinase-like_dom_sf"/>
</dbReference>
<sequence>MDSAQVDVILESVLPRYGMRVRGIMPLNPQTVLVDSDRGVKRLRIDTDEKVVGRRHALWEHLAKQGFRRIPRHIRSLYDESWIVIDEQVFTLADDWEGRTPEVMPLDMRLIGRNLAHLHQACKGLQLDADIALPKRHGTWLQRFTQAGDELAQRHEQWAEQRSRNAMQERFLEHYDWVAEQIGAAVEGLTVGHYEETARRAEQEGEFSVGDYRLADLRINMEGRVATMHIDDAIADLSLYDAAKFAHGLVEKGEYDMARLFLDSYAESGQLHEQDVIVIDAYLAFPHAAYRHISQYARLKKSADVFADRLEQAVFQGQSRRPILYGADSIRWS</sequence>
<dbReference type="InterPro" id="IPR047175">
    <property type="entry name" value="CotS-like"/>
</dbReference>
<gene>
    <name evidence="1" type="ORF">C7459_10224</name>
</gene>
<proteinExistence type="predicted"/>
<dbReference type="PANTHER" id="PTHR39179">
    <property type="entry name" value="SPORE COAT PROTEIN I"/>
    <property type="match status" value="1"/>
</dbReference>
<reference evidence="1 2" key="1">
    <citation type="submission" date="2018-05" db="EMBL/GenBank/DDBJ databases">
        <title>Genomic Encyclopedia of Type Strains, Phase IV (KMG-IV): sequencing the most valuable type-strain genomes for metagenomic binning, comparative biology and taxonomic classification.</title>
        <authorList>
            <person name="Goeker M."/>
        </authorList>
    </citation>
    <scope>NUCLEOTIDE SEQUENCE [LARGE SCALE GENOMIC DNA]</scope>
    <source>
        <strain evidence="1 2">DSM 18773</strain>
    </source>
</reference>
<comment type="caution">
    <text evidence="1">The sequence shown here is derived from an EMBL/GenBank/DDBJ whole genome shotgun (WGS) entry which is preliminary data.</text>
</comment>
<accession>A0A316DCR8</accession>
<evidence type="ECO:0000313" key="2">
    <source>
        <dbReference type="Proteomes" id="UP000245634"/>
    </source>
</evidence>
<dbReference type="Proteomes" id="UP000245634">
    <property type="component" value="Unassembled WGS sequence"/>
</dbReference>